<dbReference type="STRING" id="1129794.C427_0317"/>
<dbReference type="PATRIC" id="fig|1129794.4.peg.312"/>
<evidence type="ECO:0000313" key="2">
    <source>
        <dbReference type="EMBL" id="AGH42427.1"/>
    </source>
</evidence>
<accession>K7A5L6</accession>
<evidence type="ECO:0000313" key="3">
    <source>
        <dbReference type="Proteomes" id="UP000011864"/>
    </source>
</evidence>
<name>K7A5L6_9ALTE</name>
<gene>
    <name evidence="2" type="ORF">C427_0317</name>
</gene>
<evidence type="ECO:0000256" key="1">
    <source>
        <dbReference type="SAM" id="MobiDB-lite"/>
    </source>
</evidence>
<dbReference type="EMBL" id="CP003837">
    <property type="protein sequence ID" value="AGH42427.1"/>
    <property type="molecule type" value="Genomic_DNA"/>
</dbReference>
<dbReference type="KEGG" id="gps:C427_0317"/>
<dbReference type="HOGENOM" id="CLU_2992581_0_0_6"/>
<organism evidence="2 3">
    <name type="scientific">Paraglaciecola psychrophila 170</name>
    <dbReference type="NCBI Taxonomy" id="1129794"/>
    <lineage>
        <taxon>Bacteria</taxon>
        <taxon>Pseudomonadati</taxon>
        <taxon>Pseudomonadota</taxon>
        <taxon>Gammaproteobacteria</taxon>
        <taxon>Alteromonadales</taxon>
        <taxon>Alteromonadaceae</taxon>
        <taxon>Paraglaciecola</taxon>
    </lineage>
</organism>
<dbReference type="RefSeq" id="WP_007637924.1">
    <property type="nucleotide sequence ID" value="NC_020514.1"/>
</dbReference>
<keyword evidence="3" id="KW-1185">Reference proteome</keyword>
<feature type="compositionally biased region" description="Basic and acidic residues" evidence="1">
    <location>
        <begin position="44"/>
        <end position="57"/>
    </location>
</feature>
<protein>
    <submittedName>
        <fullName evidence="2">Uncharacterized protein</fullName>
    </submittedName>
</protein>
<sequence>MSKNFHLKKNDYEKINGAEKHRFNAEYSDELEFKSKKGRKVSQRRTDEKLHEFAELH</sequence>
<dbReference type="AlphaFoldDB" id="K7A5L6"/>
<proteinExistence type="predicted"/>
<feature type="region of interest" description="Disordered" evidence="1">
    <location>
        <begin position="34"/>
        <end position="57"/>
    </location>
</feature>
<reference evidence="2 3" key="1">
    <citation type="journal article" date="2013" name="Genome Announc.">
        <title>Complete Genome Sequence of Glaciecola psychrophila Strain 170T.</title>
        <authorList>
            <person name="Yin J."/>
            <person name="Chen J."/>
            <person name="Liu G."/>
            <person name="Yu Y."/>
            <person name="Song L."/>
            <person name="Wang X."/>
            <person name="Qu X."/>
        </authorList>
    </citation>
    <scope>NUCLEOTIDE SEQUENCE [LARGE SCALE GENOMIC DNA]</scope>
    <source>
        <strain evidence="2 3">170</strain>
    </source>
</reference>
<dbReference type="Proteomes" id="UP000011864">
    <property type="component" value="Chromosome"/>
</dbReference>